<dbReference type="InterPro" id="IPR046346">
    <property type="entry name" value="Aminoacid_DH-like_N_sf"/>
</dbReference>
<evidence type="ECO:0000259" key="6">
    <source>
        <dbReference type="Pfam" id="PF00763"/>
    </source>
</evidence>
<accession>A0A9R0KAB0</accession>
<sequence>MLSAVLRGGRVAIHTGLRSWRALSSLVNNGSCRILKSPPLVSLDLLDDWSCSTDQDHQGSVAFPNHSNQLNTALIDGKAIAEEIRSKIANEVIRMKSVIGKTPGLALILVGDRRDCQIYVRNKILACKEAGIRSEVAELPECCSEDEILSALTNFNENPEIHGVLVQLPLPERLDEGKILSMLPLEKDVDGFHPLNMGNLAMKGREPLFIPCTPKGCVELLLRSGVEIMGKRAVVIGRSNIVGLPTSLLLQRHHATVTVLHALSKNPEKISREADIVVAAVGIPNLVRGSWLKPGVVVIDVGTYPIEDPSSDHGYRLLGDVSYGEAVNVASAITPVPGGVGPMTVVMLLLNTLEYAKRFYGFS</sequence>
<dbReference type="CDD" id="cd01080">
    <property type="entry name" value="NAD_bind_m-THF_DH_Cyclohyd"/>
    <property type="match status" value="1"/>
</dbReference>
<dbReference type="InterPro" id="IPR020867">
    <property type="entry name" value="THF_DH/CycHdrlase_CS"/>
</dbReference>
<dbReference type="GO" id="GO:0035999">
    <property type="term" value="P:tetrahydrofolate interconversion"/>
    <property type="evidence" value="ECO:0000318"/>
    <property type="project" value="GO_Central"/>
</dbReference>
<dbReference type="PROSITE" id="PS00767">
    <property type="entry name" value="THF_DHG_CYH_2"/>
    <property type="match status" value="1"/>
</dbReference>
<dbReference type="PRINTS" id="PR00085">
    <property type="entry name" value="THFDHDRGNASE"/>
</dbReference>
<feature type="domain" description="Tetrahydrofolate dehydrogenase/cyclohydrolase NAD(P)-binding" evidence="7">
    <location>
        <begin position="211"/>
        <end position="358"/>
    </location>
</feature>
<evidence type="ECO:0000313" key="8">
    <source>
        <dbReference type="Proteomes" id="UP000813463"/>
    </source>
</evidence>
<name>A0A9R0KAB0_SPIOL</name>
<evidence type="ECO:0000256" key="3">
    <source>
        <dbReference type="ARBA" id="ARBA00022801"/>
    </source>
</evidence>
<organism evidence="8 9">
    <name type="scientific">Spinacia oleracea</name>
    <name type="common">Spinach</name>
    <dbReference type="NCBI Taxonomy" id="3562"/>
    <lineage>
        <taxon>Eukaryota</taxon>
        <taxon>Viridiplantae</taxon>
        <taxon>Streptophyta</taxon>
        <taxon>Embryophyta</taxon>
        <taxon>Tracheophyta</taxon>
        <taxon>Spermatophyta</taxon>
        <taxon>Magnoliopsida</taxon>
        <taxon>eudicotyledons</taxon>
        <taxon>Gunneridae</taxon>
        <taxon>Pentapetalae</taxon>
        <taxon>Caryophyllales</taxon>
        <taxon>Chenopodiaceae</taxon>
        <taxon>Chenopodioideae</taxon>
        <taxon>Anserineae</taxon>
        <taxon>Spinacia</taxon>
    </lineage>
</organism>
<keyword evidence="5" id="KW-0511">Multifunctional enzyme</keyword>
<reference evidence="8" key="1">
    <citation type="journal article" date="2021" name="Nat. Commun.">
        <title>Genomic analyses provide insights into spinach domestication and the genetic basis of agronomic traits.</title>
        <authorList>
            <person name="Cai X."/>
            <person name="Sun X."/>
            <person name="Xu C."/>
            <person name="Sun H."/>
            <person name="Wang X."/>
            <person name="Ge C."/>
            <person name="Zhang Z."/>
            <person name="Wang Q."/>
            <person name="Fei Z."/>
            <person name="Jiao C."/>
            <person name="Wang Q."/>
        </authorList>
    </citation>
    <scope>NUCLEOTIDE SEQUENCE [LARGE SCALE GENOMIC DNA]</scope>
    <source>
        <strain evidence="8">cv. Varoflay</strain>
    </source>
</reference>
<evidence type="ECO:0000256" key="1">
    <source>
        <dbReference type="ARBA" id="ARBA00012776"/>
    </source>
</evidence>
<reference evidence="9" key="2">
    <citation type="submission" date="2025-08" db="UniProtKB">
        <authorList>
            <consortium name="RefSeq"/>
        </authorList>
    </citation>
    <scope>IDENTIFICATION</scope>
    <source>
        <tissue evidence="9">Leaf</tissue>
    </source>
</reference>
<dbReference type="GeneID" id="110802077"/>
<dbReference type="PANTHER" id="PTHR48099:SF10">
    <property type="entry name" value="BIFUNCTIONAL PROTEIN FOLD 1, MITOCHONDRIAL"/>
    <property type="match status" value="1"/>
</dbReference>
<evidence type="ECO:0000256" key="5">
    <source>
        <dbReference type="ARBA" id="ARBA00023268"/>
    </source>
</evidence>
<dbReference type="InterPro" id="IPR000672">
    <property type="entry name" value="THF_DH/CycHdrlase"/>
</dbReference>
<dbReference type="Gene3D" id="3.40.50.720">
    <property type="entry name" value="NAD(P)-binding Rossmann-like Domain"/>
    <property type="match status" value="1"/>
</dbReference>
<evidence type="ECO:0000256" key="4">
    <source>
        <dbReference type="ARBA" id="ARBA00023002"/>
    </source>
</evidence>
<keyword evidence="8" id="KW-1185">Reference proteome</keyword>
<keyword evidence="2" id="KW-0554">One-carbon metabolism</keyword>
<dbReference type="Pfam" id="PF00763">
    <property type="entry name" value="THF_DHG_CYH"/>
    <property type="match status" value="1"/>
</dbReference>
<protein>
    <recommendedName>
        <fullName evidence="1">methenyltetrahydrofolate cyclohydrolase</fullName>
        <ecNumber evidence="1">3.5.4.9</ecNumber>
    </recommendedName>
</protein>
<proteinExistence type="inferred from homology"/>
<dbReference type="EC" id="3.5.4.9" evidence="1"/>
<gene>
    <name evidence="9" type="primary">LOC110802077</name>
</gene>
<dbReference type="Proteomes" id="UP000813463">
    <property type="component" value="Chromosome 6"/>
</dbReference>
<dbReference type="PANTHER" id="PTHR48099">
    <property type="entry name" value="C-1-TETRAHYDROFOLATE SYNTHASE, CYTOPLASMIC-RELATED"/>
    <property type="match status" value="1"/>
</dbReference>
<dbReference type="SUPFAM" id="SSF53223">
    <property type="entry name" value="Aminoacid dehydrogenase-like, N-terminal domain"/>
    <property type="match status" value="1"/>
</dbReference>
<dbReference type="GO" id="GO:0004488">
    <property type="term" value="F:methylenetetrahydrofolate dehydrogenase (NADP+) activity"/>
    <property type="evidence" value="ECO:0000318"/>
    <property type="project" value="GO_Central"/>
</dbReference>
<dbReference type="Pfam" id="PF02882">
    <property type="entry name" value="THF_DHG_CYH_C"/>
    <property type="match status" value="1"/>
</dbReference>
<evidence type="ECO:0000259" key="7">
    <source>
        <dbReference type="Pfam" id="PF02882"/>
    </source>
</evidence>
<evidence type="ECO:0000256" key="2">
    <source>
        <dbReference type="ARBA" id="ARBA00022563"/>
    </source>
</evidence>
<dbReference type="SUPFAM" id="SSF51735">
    <property type="entry name" value="NAD(P)-binding Rossmann-fold domains"/>
    <property type="match status" value="1"/>
</dbReference>
<feature type="domain" description="Tetrahydrofolate dehydrogenase/cyclohydrolase catalytic" evidence="6">
    <location>
        <begin position="75"/>
        <end position="190"/>
    </location>
</feature>
<dbReference type="GO" id="GO:0004477">
    <property type="term" value="F:methenyltetrahydrofolate cyclohydrolase activity"/>
    <property type="evidence" value="ECO:0000318"/>
    <property type="project" value="GO_Central"/>
</dbReference>
<dbReference type="RefSeq" id="XP_021863190.2">
    <property type="nucleotide sequence ID" value="XM_022007498.2"/>
</dbReference>
<dbReference type="InterPro" id="IPR020631">
    <property type="entry name" value="THF_DH/CycHdrlase_NAD-bd_dom"/>
</dbReference>
<dbReference type="GO" id="GO:0009853">
    <property type="term" value="P:photorespiration"/>
    <property type="evidence" value="ECO:0007669"/>
    <property type="project" value="UniProtKB-KW"/>
</dbReference>
<dbReference type="InterPro" id="IPR020630">
    <property type="entry name" value="THF_DH/CycHdrlase_cat_dom"/>
</dbReference>
<dbReference type="GO" id="GO:0005829">
    <property type="term" value="C:cytosol"/>
    <property type="evidence" value="ECO:0000318"/>
    <property type="project" value="GO_Central"/>
</dbReference>
<evidence type="ECO:0000313" key="9">
    <source>
        <dbReference type="RefSeq" id="XP_021863190.2"/>
    </source>
</evidence>
<keyword evidence="3" id="KW-0378">Hydrolase</keyword>
<dbReference type="AlphaFoldDB" id="A0A9R0KAB0"/>
<keyword evidence="4" id="KW-0560">Oxidoreductase</keyword>
<dbReference type="Gene3D" id="3.40.50.10860">
    <property type="entry name" value="Leucine Dehydrogenase, chain A, domain 1"/>
    <property type="match status" value="1"/>
</dbReference>
<dbReference type="InterPro" id="IPR036291">
    <property type="entry name" value="NAD(P)-bd_dom_sf"/>
</dbReference>
<dbReference type="HAMAP" id="MF_01576">
    <property type="entry name" value="THF_DHG_CYH"/>
    <property type="match status" value="1"/>
</dbReference>
<dbReference type="KEGG" id="soe:110802077"/>